<feature type="compositionally biased region" description="Basic and acidic residues" evidence="1">
    <location>
        <begin position="502"/>
        <end position="520"/>
    </location>
</feature>
<comment type="caution">
    <text evidence="2">The sequence shown here is derived from an EMBL/GenBank/DDBJ whole genome shotgun (WGS) entry which is preliminary data.</text>
</comment>
<proteinExistence type="predicted"/>
<sequence>MFLWRYLLVLLGGVGLLSQVVTGALSPVHANTTSQPITTEKSKVGDLLRAWEAAGTAAGNRGDWYDNRDREHSGLNLTLWPQLQKVSYTDEERQRRADWALQSRIIPHVVFGNSSTASPVEQGGSNTRQLYTHPQGLQRLYEQYRQHNLYIYPEHLDHDPGHNGTPGYGDLYPTNTPYLITSQGSSGSDQPFMRALPFLLAAFRPEVKRKLLETGTLMPTIQMIFRMGNKHLTQAKDYLTGKAHPSVFEGGWVDVHKMVLMAQEITLQTLPPVVQLQVISEDEPRLGRDFFEVSLPQRHPDQAVAQRNLEQHADTPAVIARIHRSTQFLRRIVVDASTSFDSNQRPLTFHWQILRGDPEQIKLRPLDTASRRVEMVVPYHGRRPVLPGAALESNRVDIGVFVRNGVYYSAPAFVTFFSLDNEARTYDPQGRILEIGYGTGEATAKVIDWLAFFAWLEPHTAGPVAALVQSLFPAEGRERLLQVATAYRPAKETEDNAATQRKAAEAERHNTAEQVKRAEQARAAAVQAQQKTPGPTAAAALTQATEALELAQKAALEADTTAREARQAHEIARRAVAEVLTPKGSSSQEAWTNYVERTFQVLVRHPRMLEHYARVLQPLWDALSPATKARLDAERRALVLWGLIQDSTGLPLQFTPLRTGTAPLETRLTPFEQTLLERFQTEFLKQVVFPSVVTITFKPNYVDPSFTARKFWRDIYHYDATGRNTGWTRFDGQRQVEFNADGFLVEARDNARRVVKARTVMYQPETPRDPKASALLQPLRMLPGPEFVYYTYEGSSDTQWRELRREPVPELPAVQDPPPAGR</sequence>
<dbReference type="Proteomes" id="UP000712673">
    <property type="component" value="Unassembled WGS sequence"/>
</dbReference>
<evidence type="ECO:0000256" key="1">
    <source>
        <dbReference type="SAM" id="MobiDB-lite"/>
    </source>
</evidence>
<name>A0A937W2Z6_UNCTE</name>
<feature type="compositionally biased region" description="Low complexity" evidence="1">
    <location>
        <begin position="521"/>
        <end position="537"/>
    </location>
</feature>
<reference evidence="2" key="1">
    <citation type="submission" date="2019-03" db="EMBL/GenBank/DDBJ databases">
        <title>Lake Tanganyika Metagenome-Assembled Genomes (MAGs).</title>
        <authorList>
            <person name="Tran P."/>
        </authorList>
    </citation>
    <scope>NUCLEOTIDE SEQUENCE</scope>
    <source>
        <strain evidence="2">K_DeepCast_65m_m2_066</strain>
    </source>
</reference>
<organism evidence="2 3">
    <name type="scientific">Tectimicrobiota bacterium</name>
    <dbReference type="NCBI Taxonomy" id="2528274"/>
    <lineage>
        <taxon>Bacteria</taxon>
        <taxon>Pseudomonadati</taxon>
        <taxon>Nitrospinota/Tectimicrobiota group</taxon>
        <taxon>Candidatus Tectimicrobiota</taxon>
    </lineage>
</organism>
<feature type="region of interest" description="Disordered" evidence="1">
    <location>
        <begin position="486"/>
        <end position="537"/>
    </location>
</feature>
<accession>A0A937W2Z6</accession>
<dbReference type="EMBL" id="VGLS01000327">
    <property type="protein sequence ID" value="MBM3224439.1"/>
    <property type="molecule type" value="Genomic_DNA"/>
</dbReference>
<evidence type="ECO:0000313" key="2">
    <source>
        <dbReference type="EMBL" id="MBM3224439.1"/>
    </source>
</evidence>
<evidence type="ECO:0000313" key="3">
    <source>
        <dbReference type="Proteomes" id="UP000712673"/>
    </source>
</evidence>
<dbReference type="AlphaFoldDB" id="A0A937W2Z6"/>
<protein>
    <submittedName>
        <fullName evidence="2">Uncharacterized protein</fullName>
    </submittedName>
</protein>
<gene>
    <name evidence="2" type="ORF">FJZ47_11640</name>
</gene>